<sequence length="116" mass="13012">MELKNKSTADDICNVKFLKTVFCVLGYPLLHLINASLTTGKVPKAIKTSVIQVPIPKVSTPNKPAQYRPINLLSVIDKILETVVCAQLREFLEARKLLFKGQSGFREKQQMAFIHS</sequence>
<organism evidence="1 2">
    <name type="scientific">Acanthoscelides obtectus</name>
    <name type="common">Bean weevil</name>
    <name type="synonym">Bruchus obtectus</name>
    <dbReference type="NCBI Taxonomy" id="200917"/>
    <lineage>
        <taxon>Eukaryota</taxon>
        <taxon>Metazoa</taxon>
        <taxon>Ecdysozoa</taxon>
        <taxon>Arthropoda</taxon>
        <taxon>Hexapoda</taxon>
        <taxon>Insecta</taxon>
        <taxon>Pterygota</taxon>
        <taxon>Neoptera</taxon>
        <taxon>Endopterygota</taxon>
        <taxon>Coleoptera</taxon>
        <taxon>Polyphaga</taxon>
        <taxon>Cucujiformia</taxon>
        <taxon>Chrysomeloidea</taxon>
        <taxon>Chrysomelidae</taxon>
        <taxon>Bruchinae</taxon>
        <taxon>Bruchini</taxon>
        <taxon>Acanthoscelides</taxon>
    </lineage>
</organism>
<name>A0A9P0KAK4_ACAOB</name>
<accession>A0A9P0KAK4</accession>
<dbReference type="PANTHER" id="PTHR47510">
    <property type="entry name" value="REVERSE TRANSCRIPTASE DOMAIN-CONTAINING PROTEIN"/>
    <property type="match status" value="1"/>
</dbReference>
<keyword evidence="2" id="KW-1185">Reference proteome</keyword>
<dbReference type="EMBL" id="CAKOFQ010006738">
    <property type="protein sequence ID" value="CAH1966860.1"/>
    <property type="molecule type" value="Genomic_DNA"/>
</dbReference>
<dbReference type="AlphaFoldDB" id="A0A9P0KAK4"/>
<evidence type="ECO:0008006" key="3">
    <source>
        <dbReference type="Google" id="ProtNLM"/>
    </source>
</evidence>
<dbReference type="OrthoDB" id="6780615at2759"/>
<evidence type="ECO:0000313" key="2">
    <source>
        <dbReference type="Proteomes" id="UP001152888"/>
    </source>
</evidence>
<gene>
    <name evidence="1" type="ORF">ACAOBT_LOCUS7071</name>
</gene>
<proteinExistence type="predicted"/>
<dbReference type="PANTHER" id="PTHR47510:SF3">
    <property type="entry name" value="ENDO_EXONUCLEASE_PHOSPHATASE DOMAIN-CONTAINING PROTEIN"/>
    <property type="match status" value="1"/>
</dbReference>
<evidence type="ECO:0000313" key="1">
    <source>
        <dbReference type="EMBL" id="CAH1966860.1"/>
    </source>
</evidence>
<protein>
    <recommendedName>
        <fullName evidence="3">Reverse transcriptase domain-containing protein</fullName>
    </recommendedName>
</protein>
<dbReference type="Proteomes" id="UP001152888">
    <property type="component" value="Unassembled WGS sequence"/>
</dbReference>
<comment type="caution">
    <text evidence="1">The sequence shown here is derived from an EMBL/GenBank/DDBJ whole genome shotgun (WGS) entry which is preliminary data.</text>
</comment>
<reference evidence="1" key="1">
    <citation type="submission" date="2022-03" db="EMBL/GenBank/DDBJ databases">
        <authorList>
            <person name="Sayadi A."/>
        </authorList>
    </citation>
    <scope>NUCLEOTIDE SEQUENCE</scope>
</reference>